<evidence type="ECO:0000313" key="3">
    <source>
        <dbReference type="Proteomes" id="UP000294155"/>
    </source>
</evidence>
<accession>A0A4Q5LA04</accession>
<comment type="caution">
    <text evidence="2">The sequence shown here is derived from an EMBL/GenBank/DDBJ whole genome shotgun (WGS) entry which is preliminary data.</text>
</comment>
<dbReference type="Proteomes" id="UP000294155">
    <property type="component" value="Unassembled WGS sequence"/>
</dbReference>
<dbReference type="AlphaFoldDB" id="A0A4Q5LA04"/>
<evidence type="ECO:0000313" key="2">
    <source>
        <dbReference type="EMBL" id="RYU78641.1"/>
    </source>
</evidence>
<feature type="non-terminal residue" evidence="2">
    <location>
        <position position="1"/>
    </location>
</feature>
<gene>
    <name evidence="2" type="ORF">EWM57_13440</name>
</gene>
<dbReference type="RefSeq" id="WP_129921669.1">
    <property type="nucleotide sequence ID" value="NZ_SEWE01000027.1"/>
</dbReference>
<feature type="domain" description="Secretion system C-terminal sorting" evidence="1">
    <location>
        <begin position="14"/>
        <end position="72"/>
    </location>
</feature>
<reference evidence="2 3" key="1">
    <citation type="submission" date="2019-02" db="EMBL/GenBank/DDBJ databases">
        <title>Bacterial novel species isolated from soil.</title>
        <authorList>
            <person name="Jung H.-Y."/>
        </authorList>
    </citation>
    <scope>NUCLEOTIDE SEQUENCE [LARGE SCALE GENOMIC DNA]</scope>
    <source>
        <strain evidence="2 3">1-3-3-3</strain>
    </source>
</reference>
<dbReference type="NCBIfam" id="TIGR04183">
    <property type="entry name" value="Por_Secre_tail"/>
    <property type="match status" value="1"/>
</dbReference>
<dbReference type="EMBL" id="SEWE01000027">
    <property type="protein sequence ID" value="RYU78641.1"/>
    <property type="molecule type" value="Genomic_DNA"/>
</dbReference>
<protein>
    <submittedName>
        <fullName evidence="2">T9SS type A sorting domain-containing protein</fullName>
    </submittedName>
</protein>
<organism evidence="2 3">
    <name type="scientific">Hymenobacter persicinus</name>
    <dbReference type="NCBI Taxonomy" id="2025506"/>
    <lineage>
        <taxon>Bacteria</taxon>
        <taxon>Pseudomonadati</taxon>
        <taxon>Bacteroidota</taxon>
        <taxon>Cytophagia</taxon>
        <taxon>Cytophagales</taxon>
        <taxon>Hymenobacteraceae</taxon>
        <taxon>Hymenobacter</taxon>
    </lineage>
</organism>
<proteinExistence type="predicted"/>
<dbReference type="Pfam" id="PF18962">
    <property type="entry name" value="Por_Secre_tail"/>
    <property type="match status" value="1"/>
</dbReference>
<evidence type="ECO:0000259" key="1">
    <source>
        <dbReference type="Pfam" id="PF18962"/>
    </source>
</evidence>
<keyword evidence="3" id="KW-1185">Reference proteome</keyword>
<sequence>HRSFTVLVPAVSGVSQAQLTLVNVLGQTVRTSLLALPAAGAQTTMDVQDVPLGVYLLHIQAGNTTITKKVVVNYCLLDQPGCLTRQSGLVNRLISLLNSDFS</sequence>
<name>A0A4Q5LA04_9BACT</name>
<dbReference type="OrthoDB" id="886584at2"/>
<dbReference type="InterPro" id="IPR026444">
    <property type="entry name" value="Secre_tail"/>
</dbReference>